<protein>
    <submittedName>
        <fullName evidence="3">Uncharacterized protein</fullName>
    </submittedName>
</protein>
<evidence type="ECO:0000256" key="1">
    <source>
        <dbReference type="SAM" id="MobiDB-lite"/>
    </source>
</evidence>
<keyword evidence="2" id="KW-1133">Transmembrane helix</keyword>
<evidence type="ECO:0000313" key="4">
    <source>
        <dbReference type="Proteomes" id="UP001642484"/>
    </source>
</evidence>
<dbReference type="Proteomes" id="UP001642484">
    <property type="component" value="Unassembled WGS sequence"/>
</dbReference>
<organism evidence="3 4">
    <name type="scientific">Durusdinium trenchii</name>
    <dbReference type="NCBI Taxonomy" id="1381693"/>
    <lineage>
        <taxon>Eukaryota</taxon>
        <taxon>Sar</taxon>
        <taxon>Alveolata</taxon>
        <taxon>Dinophyceae</taxon>
        <taxon>Suessiales</taxon>
        <taxon>Symbiodiniaceae</taxon>
        <taxon>Durusdinium</taxon>
    </lineage>
</organism>
<keyword evidence="2" id="KW-0812">Transmembrane</keyword>
<accession>A0ABP0M5M9</accession>
<keyword evidence="2" id="KW-0472">Membrane</keyword>
<feature type="transmembrane region" description="Helical" evidence="2">
    <location>
        <begin position="391"/>
        <end position="420"/>
    </location>
</feature>
<dbReference type="EMBL" id="CAXAMN010015557">
    <property type="protein sequence ID" value="CAK9046054.1"/>
    <property type="molecule type" value="Genomic_DNA"/>
</dbReference>
<name>A0ABP0M5M9_9DINO</name>
<proteinExistence type="predicted"/>
<evidence type="ECO:0000256" key="2">
    <source>
        <dbReference type="SAM" id="Phobius"/>
    </source>
</evidence>
<evidence type="ECO:0000313" key="3">
    <source>
        <dbReference type="EMBL" id="CAK9046054.1"/>
    </source>
</evidence>
<gene>
    <name evidence="3" type="ORF">CCMP2556_LOCUS23969</name>
</gene>
<sequence length="447" mass="48847">MAFRDDFTSHRENRELMHVSGDDLFGDPLNIRGSKQPAALEVGGIAQPGPLRPSRGSTDPADRYDRGYGRSNGRDNGYSQRNGHAAAGYRPPLDDDFQQEYRNGNSKTMMESTMADWEDSVQETFGYVVSSMWSIVSGGRQCCSMRDRGRKEDMEAAKRAALTGRPPPKGIFLVDLLVQARLILNQPCKVKADPPKSELGAMATIQDELFRHPQVQASLRNAGEKALNDPQVQSALVQAAQEHGPELAALVRDQVSTWATDPEVQKRAKHYASEAAKAAGQVISRAGQMFADQIAQGPAGLRVLAFCAGGTSLACCVLEMLHVESVLMGPSRYILSGFQGIFAVTTMLFEMPADWVAMVPGVTHYQDLIMDEARFMTRAGGRGLFYIFQGAIWACFASLLSVVHLAAAAAMLLVGTLHVLMQFGIMPQNVAQKIREKTGYDPVPQHE</sequence>
<comment type="caution">
    <text evidence="3">The sequence shown here is derived from an EMBL/GenBank/DDBJ whole genome shotgun (WGS) entry which is preliminary data.</text>
</comment>
<reference evidence="3 4" key="1">
    <citation type="submission" date="2024-02" db="EMBL/GenBank/DDBJ databases">
        <authorList>
            <person name="Chen Y."/>
            <person name="Shah S."/>
            <person name="Dougan E. K."/>
            <person name="Thang M."/>
            <person name="Chan C."/>
        </authorList>
    </citation>
    <scope>NUCLEOTIDE SEQUENCE [LARGE SCALE GENOMIC DNA]</scope>
</reference>
<feature type="region of interest" description="Disordered" evidence="1">
    <location>
        <begin position="42"/>
        <end position="96"/>
    </location>
</feature>
<keyword evidence="4" id="KW-1185">Reference proteome</keyword>